<evidence type="ECO:0000256" key="5">
    <source>
        <dbReference type="ARBA" id="ARBA00022475"/>
    </source>
</evidence>
<evidence type="ECO:0000256" key="4">
    <source>
        <dbReference type="ARBA" id="ARBA00017504"/>
    </source>
</evidence>
<keyword evidence="7 15" id="KW-0812">Transmembrane</keyword>
<feature type="transmembrane region" description="Helical" evidence="15">
    <location>
        <begin position="55"/>
        <end position="75"/>
    </location>
</feature>
<comment type="similarity">
    <text evidence="3 14">Belongs to the HemJ family.</text>
</comment>
<reference evidence="17" key="1">
    <citation type="journal article" date="2019" name="Int. J. Syst. Evol. Microbiol.">
        <title>The Global Catalogue of Microorganisms (GCM) 10K type strain sequencing project: providing services to taxonomists for standard genome sequencing and annotation.</title>
        <authorList>
            <consortium name="The Broad Institute Genomics Platform"/>
            <consortium name="The Broad Institute Genome Sequencing Center for Infectious Disease"/>
            <person name="Wu L."/>
            <person name="Ma J."/>
        </authorList>
    </citation>
    <scope>NUCLEOTIDE SEQUENCE [LARGE SCALE GENOMIC DNA]</scope>
    <source>
        <strain evidence="17">KCTC 42964</strain>
    </source>
</reference>
<evidence type="ECO:0000256" key="3">
    <source>
        <dbReference type="ARBA" id="ARBA00006501"/>
    </source>
</evidence>
<comment type="cofactor">
    <cofactor evidence="14">
        <name>heme b</name>
        <dbReference type="ChEBI" id="CHEBI:60344"/>
    </cofactor>
    <text evidence="14">Binds 1 heme b (iron(II)-protoporphyrin IX) group per subunit.</text>
</comment>
<evidence type="ECO:0000256" key="9">
    <source>
        <dbReference type="ARBA" id="ARBA00022989"/>
    </source>
</evidence>
<feature type="transmembrane region" description="Helical" evidence="15">
    <location>
        <begin position="113"/>
        <end position="134"/>
    </location>
</feature>
<name>A0ABV7KZD2_9PROT</name>
<comment type="subcellular location">
    <subcellularLocation>
        <location evidence="1">Cell membrane</location>
        <topology evidence="1">Multi-pass membrane protein</topology>
    </subcellularLocation>
</comment>
<dbReference type="PIRSF" id="PIRSF004638">
    <property type="entry name" value="UCP004638"/>
    <property type="match status" value="1"/>
</dbReference>
<dbReference type="InterPro" id="IPR005265">
    <property type="entry name" value="HemJ-like"/>
</dbReference>
<feature type="transmembrane region" description="Helical" evidence="15">
    <location>
        <begin position="12"/>
        <end position="34"/>
    </location>
</feature>
<feature type="transmembrane region" description="Helical" evidence="15">
    <location>
        <begin position="81"/>
        <end position="101"/>
    </location>
</feature>
<evidence type="ECO:0000313" key="17">
    <source>
        <dbReference type="Proteomes" id="UP001595528"/>
    </source>
</evidence>
<dbReference type="Proteomes" id="UP001595528">
    <property type="component" value="Unassembled WGS sequence"/>
</dbReference>
<keyword evidence="8 14" id="KW-0479">Metal-binding</keyword>
<evidence type="ECO:0000256" key="11">
    <source>
        <dbReference type="ARBA" id="ARBA00023004"/>
    </source>
</evidence>
<evidence type="ECO:0000256" key="13">
    <source>
        <dbReference type="ARBA" id="ARBA00048390"/>
    </source>
</evidence>
<keyword evidence="10" id="KW-0560">Oxidoreductase</keyword>
<evidence type="ECO:0000256" key="1">
    <source>
        <dbReference type="ARBA" id="ARBA00004651"/>
    </source>
</evidence>
<protein>
    <recommendedName>
        <fullName evidence="4 14">Protoporphyrinogen IX oxidase</fullName>
        <ecNumber evidence="14">1.3.99.-</ecNumber>
    </recommendedName>
</protein>
<gene>
    <name evidence="16" type="ORF">ACFOGJ_09700</name>
</gene>
<comment type="function">
    <text evidence="14">Catalyzes the oxidation of protoporphyrinogen IX to protoporphyrin IX.</text>
</comment>
<keyword evidence="17" id="KW-1185">Reference proteome</keyword>
<evidence type="ECO:0000256" key="15">
    <source>
        <dbReference type="SAM" id="Phobius"/>
    </source>
</evidence>
<evidence type="ECO:0000256" key="14">
    <source>
        <dbReference type="PIRNR" id="PIRNR004638"/>
    </source>
</evidence>
<keyword evidence="6 14" id="KW-0349">Heme</keyword>
<proteinExistence type="inferred from homology"/>
<evidence type="ECO:0000256" key="10">
    <source>
        <dbReference type="ARBA" id="ARBA00023002"/>
    </source>
</evidence>
<comment type="caution">
    <text evidence="16">The sequence shown here is derived from an EMBL/GenBank/DDBJ whole genome shotgun (WGS) entry which is preliminary data.</text>
</comment>
<evidence type="ECO:0000256" key="6">
    <source>
        <dbReference type="ARBA" id="ARBA00022617"/>
    </source>
</evidence>
<evidence type="ECO:0000256" key="2">
    <source>
        <dbReference type="ARBA" id="ARBA00005073"/>
    </source>
</evidence>
<keyword evidence="9 15" id="KW-1133">Transmembrane helix</keyword>
<dbReference type="EMBL" id="JBHRTR010000023">
    <property type="protein sequence ID" value="MFC3227504.1"/>
    <property type="molecule type" value="Genomic_DNA"/>
</dbReference>
<keyword evidence="11 14" id="KW-0408">Iron</keyword>
<keyword evidence="5 14" id="KW-1003">Cell membrane</keyword>
<evidence type="ECO:0000256" key="12">
    <source>
        <dbReference type="ARBA" id="ARBA00023136"/>
    </source>
</evidence>
<dbReference type="RefSeq" id="WP_379899702.1">
    <property type="nucleotide sequence ID" value="NZ_JBHRTR010000023.1"/>
</dbReference>
<evidence type="ECO:0000313" key="16">
    <source>
        <dbReference type="EMBL" id="MFC3227504.1"/>
    </source>
</evidence>
<dbReference type="EC" id="1.3.99.-" evidence="14"/>
<dbReference type="PANTHER" id="PTHR40255">
    <property type="entry name" value="UPF0093 MEMBRANE PROTEIN SLR1790"/>
    <property type="match status" value="1"/>
</dbReference>
<organism evidence="16 17">
    <name type="scientific">Marinibaculum pumilum</name>
    <dbReference type="NCBI Taxonomy" id="1766165"/>
    <lineage>
        <taxon>Bacteria</taxon>
        <taxon>Pseudomonadati</taxon>
        <taxon>Pseudomonadota</taxon>
        <taxon>Alphaproteobacteria</taxon>
        <taxon>Rhodospirillales</taxon>
        <taxon>Rhodospirillaceae</taxon>
        <taxon>Marinibaculum</taxon>
    </lineage>
</organism>
<evidence type="ECO:0000256" key="8">
    <source>
        <dbReference type="ARBA" id="ARBA00022723"/>
    </source>
</evidence>
<keyword evidence="12 14" id="KW-0472">Membrane</keyword>
<comment type="pathway">
    <text evidence="2 14">Porphyrin-containing compound metabolism; protoporphyrin-IX biosynthesis; protoporphyrin-IX from protoporphyrinogen-IX: step 1/1.</text>
</comment>
<comment type="catalytic activity">
    <reaction evidence="13 14">
        <text>protoporphyrinogen IX + 3 A = protoporphyrin IX + 3 AH2</text>
        <dbReference type="Rhea" id="RHEA:62000"/>
        <dbReference type="ChEBI" id="CHEBI:13193"/>
        <dbReference type="ChEBI" id="CHEBI:17499"/>
        <dbReference type="ChEBI" id="CHEBI:57306"/>
        <dbReference type="ChEBI" id="CHEBI:57307"/>
    </reaction>
</comment>
<dbReference type="PANTHER" id="PTHR40255:SF1">
    <property type="entry name" value="PROTOPORPHYRINOGEN IX OXIDASE"/>
    <property type="match status" value="1"/>
</dbReference>
<dbReference type="Pfam" id="PF03653">
    <property type="entry name" value="UPF0093"/>
    <property type="match status" value="1"/>
</dbReference>
<accession>A0ABV7KZD2</accession>
<sequence length="137" mass="14636">MVDQLYPWLRAAHLCAALLWLAGMLLAALALRAASTRADAGIAVLALRWDRRATVPAMAATWALGLWLAVEAGWFTAPWLMAKLALVVLLSALHGGLAGRLRRQAEDAAPDMAARFGLPLLLLAAPAVVFLAMVKPF</sequence>
<evidence type="ECO:0000256" key="7">
    <source>
        <dbReference type="ARBA" id="ARBA00022692"/>
    </source>
</evidence>